<sequence length="614" mass="66405">MRCHSHPFLSLLLGFVLAGSSLSQAQEKIEDTTLENPKPADLSLHRLDDSTALISGYFPLQEPGKTLEITIEGKPFTLSDNGEGGDERAGDGWFSIKTEFDFQTFAEANRLYAELHRGKERILFAPGGRHQIGTQSTFVENETATVMEHVGGKERRFSLPFSPDGIKFDVPIQLPVKGFPLGLPENPDFAAAASIPDSLMITKLDVVTDPDRTWSCSSTNQQPVGNPVGEWTFWQLMGNINNGTASTSDYIKALFDHWNGTQTINGQTVPARSHVFDEVIGEWEIRSGGPGATLLPQHSPFKLLGIVLRLDLRGGSTIYGGGDAGEGRFVFSLHDGNCNSLGKTLILEYKVPISGCANVRDWAQQWKALEGSSNYNSDLAALTEVFSAAGANPSAPNGSAISQVRTNEFLPISPEWELREFILPAGGGHLEQTTVKQEPQEIHNNSPLLADYVNQEWGHLVAQTHVVPELFNGNDFLAGRAPAPLLWNVPAAMLSIPNSPPPATPGATNTDEALFGLAVNTCSGCHTLETGTGFAHMHYNTQPGQEAILSGFLTGTSLPDPREPSIMRHFDDLARRADDLDTVAASACFTIGDVAVGNSILHELTIAPLLRAEH</sequence>
<dbReference type="EMBL" id="JACHWZ010000003">
    <property type="protein sequence ID" value="MBB3060108.1"/>
    <property type="molecule type" value="Genomic_DNA"/>
</dbReference>
<keyword evidence="1" id="KW-0732">Signal</keyword>
<feature type="signal peptide" evidence="1">
    <location>
        <begin position="1"/>
        <end position="25"/>
    </location>
</feature>
<evidence type="ECO:0000313" key="2">
    <source>
        <dbReference type="EMBL" id="MBB3060108.1"/>
    </source>
</evidence>
<feature type="chain" id="PRO_5030545428" description="Cytochrome c domain-containing protein" evidence="1">
    <location>
        <begin position="26"/>
        <end position="614"/>
    </location>
</feature>
<name>A0A7W4W9E6_9GAMM</name>
<evidence type="ECO:0008006" key="4">
    <source>
        <dbReference type="Google" id="ProtNLM"/>
    </source>
</evidence>
<organism evidence="2 3">
    <name type="scientific">Microbulbifer rhizosphaerae</name>
    <dbReference type="NCBI Taxonomy" id="1562603"/>
    <lineage>
        <taxon>Bacteria</taxon>
        <taxon>Pseudomonadati</taxon>
        <taxon>Pseudomonadota</taxon>
        <taxon>Gammaproteobacteria</taxon>
        <taxon>Cellvibrionales</taxon>
        <taxon>Microbulbiferaceae</taxon>
        <taxon>Microbulbifer</taxon>
    </lineage>
</organism>
<evidence type="ECO:0000256" key="1">
    <source>
        <dbReference type="SAM" id="SignalP"/>
    </source>
</evidence>
<evidence type="ECO:0000313" key="3">
    <source>
        <dbReference type="Proteomes" id="UP000535937"/>
    </source>
</evidence>
<reference evidence="2 3" key="1">
    <citation type="submission" date="2020-08" db="EMBL/GenBank/DDBJ databases">
        <title>Genomic Encyclopedia of Type Strains, Phase III (KMG-III): the genomes of soil and plant-associated and newly described type strains.</title>
        <authorList>
            <person name="Whitman W."/>
        </authorList>
    </citation>
    <scope>NUCLEOTIDE SEQUENCE [LARGE SCALE GENOMIC DNA]</scope>
    <source>
        <strain evidence="2 3">CECT 8799</strain>
    </source>
</reference>
<protein>
    <recommendedName>
        <fullName evidence="4">Cytochrome c domain-containing protein</fullName>
    </recommendedName>
</protein>
<keyword evidence="3" id="KW-1185">Reference proteome</keyword>
<gene>
    <name evidence="2" type="ORF">FHS09_000921</name>
</gene>
<accession>A0A7W4W9E6</accession>
<comment type="caution">
    <text evidence="2">The sequence shown here is derived from an EMBL/GenBank/DDBJ whole genome shotgun (WGS) entry which is preliminary data.</text>
</comment>
<dbReference type="AlphaFoldDB" id="A0A7W4W9E6"/>
<proteinExistence type="predicted"/>
<dbReference type="Proteomes" id="UP000535937">
    <property type="component" value="Unassembled WGS sequence"/>
</dbReference>
<dbReference type="RefSeq" id="WP_183457174.1">
    <property type="nucleotide sequence ID" value="NZ_JACHWZ010000003.1"/>
</dbReference>